<dbReference type="InterPro" id="IPR013094">
    <property type="entry name" value="AB_hydrolase_3"/>
</dbReference>
<dbReference type="PANTHER" id="PTHR48081">
    <property type="entry name" value="AB HYDROLASE SUPERFAMILY PROTEIN C4A8.06C"/>
    <property type="match status" value="1"/>
</dbReference>
<evidence type="ECO:0000256" key="2">
    <source>
        <dbReference type="ARBA" id="ARBA00022801"/>
    </source>
</evidence>
<dbReference type="RefSeq" id="WP_247417145.1">
    <property type="nucleotide sequence ID" value="NZ_JALLGW010000001.1"/>
</dbReference>
<dbReference type="PROSITE" id="PS01173">
    <property type="entry name" value="LIPASE_GDXG_HIS"/>
    <property type="match status" value="1"/>
</dbReference>
<comment type="similarity">
    <text evidence="1">Belongs to the 'GDXG' lipolytic enzyme family.</text>
</comment>
<protein>
    <submittedName>
        <fullName evidence="4">Alpha/beta hydrolase</fullName>
    </submittedName>
</protein>
<reference evidence="4 5" key="1">
    <citation type="journal article" date="2019" name="Int. J. Syst. Evol. Microbiol.">
        <title>The Global Catalogue of Microorganisms (GCM) 10K type strain sequencing project: providing services to taxonomists for standard genome sequencing and annotation.</title>
        <authorList>
            <consortium name="The Broad Institute Genomics Platform"/>
            <consortium name="The Broad Institute Genome Sequencing Center for Infectious Disease"/>
            <person name="Wu L."/>
            <person name="Ma J."/>
        </authorList>
    </citation>
    <scope>NUCLEOTIDE SEQUENCE [LARGE SCALE GENOMIC DNA]</scope>
    <source>
        <strain evidence="4 5">CGMCC 1.12543</strain>
    </source>
</reference>
<proteinExistence type="inferred from homology"/>
<evidence type="ECO:0000259" key="3">
    <source>
        <dbReference type="Pfam" id="PF07859"/>
    </source>
</evidence>
<organism evidence="4 5">
    <name type="scientific">Halomarina salina</name>
    <dbReference type="NCBI Taxonomy" id="1872699"/>
    <lineage>
        <taxon>Archaea</taxon>
        <taxon>Methanobacteriati</taxon>
        <taxon>Methanobacteriota</taxon>
        <taxon>Stenosarchaea group</taxon>
        <taxon>Halobacteria</taxon>
        <taxon>Halobacteriales</taxon>
        <taxon>Natronomonadaceae</taxon>
        <taxon>Halomarina</taxon>
    </lineage>
</organism>
<dbReference type="Gene3D" id="3.40.50.1820">
    <property type="entry name" value="alpha/beta hydrolase"/>
    <property type="match status" value="1"/>
</dbReference>
<evidence type="ECO:0000313" key="5">
    <source>
        <dbReference type="Proteomes" id="UP001596099"/>
    </source>
</evidence>
<evidence type="ECO:0000256" key="1">
    <source>
        <dbReference type="ARBA" id="ARBA00010515"/>
    </source>
</evidence>
<dbReference type="InterPro" id="IPR002168">
    <property type="entry name" value="Lipase_GDXG_HIS_AS"/>
</dbReference>
<keyword evidence="5" id="KW-1185">Reference proteome</keyword>
<dbReference type="InterPro" id="IPR029058">
    <property type="entry name" value="AB_hydrolase_fold"/>
</dbReference>
<dbReference type="SUPFAM" id="SSF53474">
    <property type="entry name" value="alpha/beta-Hydrolases"/>
    <property type="match status" value="1"/>
</dbReference>
<gene>
    <name evidence="4" type="ORF">ACFPYI_17135</name>
</gene>
<sequence length="327" mass="35214">MTVDSDTDADSSAVRADAPHPEVQAILDVMDQQETPSLSALTPENARAQFSEMNDLLEGESVMLTQDVEMAGPDGPIPLRVYKPVDEDDVPVLVYLHGGGFVVGDLDSHDPICSILANRTEALVVSVDYRLAPEHPFPAALEDAYAAVEWAEEYAADLGGDPDRLVVGGDSAGGNLTAGVTLLARDREDGPDVDRQLLLYPAVAPGDHDDMPSFEENSEGYFLEADDMAWFTDCYVQDEIHARNEYLAPLLVRDLSGLPPASVVTAGFDPLRDEGIAYAERLDEAGVDVVHRNYDDMIHGFASMTGVVSTAEACLEDLAADVTGQFE</sequence>
<dbReference type="InterPro" id="IPR050300">
    <property type="entry name" value="GDXG_lipolytic_enzyme"/>
</dbReference>
<dbReference type="Proteomes" id="UP001596099">
    <property type="component" value="Unassembled WGS sequence"/>
</dbReference>
<keyword evidence="2 4" id="KW-0378">Hydrolase</keyword>
<dbReference type="PANTHER" id="PTHR48081:SF8">
    <property type="entry name" value="ALPHA_BETA HYDROLASE FOLD-3 DOMAIN-CONTAINING PROTEIN-RELATED"/>
    <property type="match status" value="1"/>
</dbReference>
<name>A0ABD5RR04_9EURY</name>
<dbReference type="Pfam" id="PF07859">
    <property type="entry name" value="Abhydrolase_3"/>
    <property type="match status" value="1"/>
</dbReference>
<dbReference type="GO" id="GO:0016787">
    <property type="term" value="F:hydrolase activity"/>
    <property type="evidence" value="ECO:0007669"/>
    <property type="project" value="UniProtKB-KW"/>
</dbReference>
<dbReference type="FunFam" id="3.40.50.1820:FF:000089">
    <property type="entry name" value="Alpha/beta hydrolase"/>
    <property type="match status" value="1"/>
</dbReference>
<dbReference type="EMBL" id="JBHSQH010000001">
    <property type="protein sequence ID" value="MFC5973061.1"/>
    <property type="molecule type" value="Genomic_DNA"/>
</dbReference>
<feature type="domain" description="Alpha/beta hydrolase fold-3" evidence="3">
    <location>
        <begin position="93"/>
        <end position="302"/>
    </location>
</feature>
<dbReference type="AlphaFoldDB" id="A0ABD5RR04"/>
<accession>A0ABD5RR04</accession>
<evidence type="ECO:0000313" key="4">
    <source>
        <dbReference type="EMBL" id="MFC5973061.1"/>
    </source>
</evidence>
<comment type="caution">
    <text evidence="4">The sequence shown here is derived from an EMBL/GenBank/DDBJ whole genome shotgun (WGS) entry which is preliminary data.</text>
</comment>